<dbReference type="PROSITE" id="PS00455">
    <property type="entry name" value="AMP_BINDING"/>
    <property type="match status" value="1"/>
</dbReference>
<dbReference type="Gene3D" id="3.30.559.30">
    <property type="entry name" value="Nonribosomal peptide synthetase, condensation domain"/>
    <property type="match status" value="3"/>
</dbReference>
<dbReference type="InterPro" id="IPR006162">
    <property type="entry name" value="Ppantetheine_attach_site"/>
</dbReference>
<keyword evidence="3" id="KW-0597">Phosphoprotein</keyword>
<name>A0ABV3HTM7_9ACTN</name>
<dbReference type="Pfam" id="PF00668">
    <property type="entry name" value="Condensation"/>
    <property type="match status" value="3"/>
</dbReference>
<dbReference type="PANTHER" id="PTHR45527:SF1">
    <property type="entry name" value="FATTY ACID SYNTHASE"/>
    <property type="match status" value="1"/>
</dbReference>
<dbReference type="InterPro" id="IPR010071">
    <property type="entry name" value="AA_adenyl_dom"/>
</dbReference>
<feature type="region of interest" description="Disordered" evidence="4">
    <location>
        <begin position="1165"/>
        <end position="1186"/>
    </location>
</feature>
<dbReference type="PROSITE" id="PS50075">
    <property type="entry name" value="CARRIER"/>
    <property type="match status" value="2"/>
</dbReference>
<dbReference type="SMART" id="SM00823">
    <property type="entry name" value="PKS_PP"/>
    <property type="match status" value="2"/>
</dbReference>
<dbReference type="InterPro" id="IPR020845">
    <property type="entry name" value="AMP-binding_CS"/>
</dbReference>
<evidence type="ECO:0000256" key="3">
    <source>
        <dbReference type="ARBA" id="ARBA00022553"/>
    </source>
</evidence>
<dbReference type="SUPFAM" id="SSF53474">
    <property type="entry name" value="alpha/beta-Hydrolases"/>
    <property type="match status" value="1"/>
</dbReference>
<evidence type="ECO:0000313" key="6">
    <source>
        <dbReference type="EMBL" id="MEV4681934.1"/>
    </source>
</evidence>
<dbReference type="InterPro" id="IPR009081">
    <property type="entry name" value="PP-bd_ACP"/>
</dbReference>
<dbReference type="SUPFAM" id="SSF52777">
    <property type="entry name" value="CoA-dependent acyltransferases"/>
    <property type="match status" value="6"/>
</dbReference>
<evidence type="ECO:0000256" key="4">
    <source>
        <dbReference type="SAM" id="MobiDB-lite"/>
    </source>
</evidence>
<dbReference type="Gene3D" id="1.10.1200.10">
    <property type="entry name" value="ACP-like"/>
    <property type="match status" value="2"/>
</dbReference>
<dbReference type="InterPro" id="IPR042099">
    <property type="entry name" value="ANL_N_sf"/>
</dbReference>
<feature type="compositionally biased region" description="Low complexity" evidence="4">
    <location>
        <begin position="2372"/>
        <end position="2391"/>
    </location>
</feature>
<gene>
    <name evidence="6" type="ORF">AB0K36_14285</name>
</gene>
<feature type="region of interest" description="Disordered" evidence="4">
    <location>
        <begin position="1035"/>
        <end position="1088"/>
    </location>
</feature>
<feature type="region of interest" description="Disordered" evidence="4">
    <location>
        <begin position="1628"/>
        <end position="1679"/>
    </location>
</feature>
<keyword evidence="2" id="KW-0596">Phosphopantetheine</keyword>
<dbReference type="Gene3D" id="3.40.50.1820">
    <property type="entry name" value="alpha/beta hydrolase"/>
    <property type="match status" value="1"/>
</dbReference>
<dbReference type="SUPFAM" id="SSF47336">
    <property type="entry name" value="ACP-like"/>
    <property type="match status" value="2"/>
</dbReference>
<reference evidence="6 7" key="1">
    <citation type="submission" date="2024-06" db="EMBL/GenBank/DDBJ databases">
        <title>The Natural Products Discovery Center: Release of the First 8490 Sequenced Strains for Exploring Actinobacteria Biosynthetic Diversity.</title>
        <authorList>
            <person name="Kalkreuter E."/>
            <person name="Kautsar S.A."/>
            <person name="Yang D."/>
            <person name="Bader C.D."/>
            <person name="Teijaro C.N."/>
            <person name="Fluegel L."/>
            <person name="Davis C.M."/>
            <person name="Simpson J.R."/>
            <person name="Lauterbach L."/>
            <person name="Steele A.D."/>
            <person name="Gui C."/>
            <person name="Meng S."/>
            <person name="Li G."/>
            <person name="Viehrig K."/>
            <person name="Ye F."/>
            <person name="Su P."/>
            <person name="Kiefer A.F."/>
            <person name="Nichols A."/>
            <person name="Cepeda A.J."/>
            <person name="Yan W."/>
            <person name="Fan B."/>
            <person name="Jiang Y."/>
            <person name="Adhikari A."/>
            <person name="Zheng C.-J."/>
            <person name="Schuster L."/>
            <person name="Cowan T.M."/>
            <person name="Smanski M.J."/>
            <person name="Chevrette M.G."/>
            <person name="De Carvalho L.P.S."/>
            <person name="Shen B."/>
        </authorList>
    </citation>
    <scope>NUCLEOTIDE SEQUENCE [LARGE SCALE GENOMIC DNA]</scope>
    <source>
        <strain evidence="6 7">NPDC049344</strain>
    </source>
</reference>
<dbReference type="NCBIfam" id="TIGR01733">
    <property type="entry name" value="AA-adenyl-dom"/>
    <property type="match status" value="1"/>
</dbReference>
<dbReference type="PROSITE" id="PS00012">
    <property type="entry name" value="PHOSPHOPANTETHEINE"/>
    <property type="match status" value="2"/>
</dbReference>
<dbReference type="Proteomes" id="UP001552521">
    <property type="component" value="Unassembled WGS sequence"/>
</dbReference>
<dbReference type="RefSeq" id="WP_364593057.1">
    <property type="nucleotide sequence ID" value="NZ_JBFAQK010000016.1"/>
</dbReference>
<evidence type="ECO:0000313" key="7">
    <source>
        <dbReference type="Proteomes" id="UP001552521"/>
    </source>
</evidence>
<comment type="caution">
    <text evidence="6">The sequence shown here is derived from an EMBL/GenBank/DDBJ whole genome shotgun (WGS) entry which is preliminary data.</text>
</comment>
<evidence type="ECO:0000256" key="2">
    <source>
        <dbReference type="ARBA" id="ARBA00022450"/>
    </source>
</evidence>
<feature type="compositionally biased region" description="Low complexity" evidence="4">
    <location>
        <begin position="1632"/>
        <end position="1655"/>
    </location>
</feature>
<feature type="domain" description="Carrier" evidence="5">
    <location>
        <begin position="1086"/>
        <end position="1162"/>
    </location>
</feature>
<proteinExistence type="predicted"/>
<keyword evidence="7" id="KW-1185">Reference proteome</keyword>
<dbReference type="Gene3D" id="3.40.50.12780">
    <property type="entry name" value="N-terminal domain of ligase-like"/>
    <property type="match status" value="1"/>
</dbReference>
<feature type="compositionally biased region" description="Polar residues" evidence="4">
    <location>
        <begin position="1"/>
        <end position="13"/>
    </location>
</feature>
<dbReference type="Pfam" id="PF00550">
    <property type="entry name" value="PP-binding"/>
    <property type="match status" value="2"/>
</dbReference>
<protein>
    <submittedName>
        <fullName evidence="6">Amino acid adenylation domain-containing protein</fullName>
    </submittedName>
</protein>
<feature type="region of interest" description="Disordered" evidence="4">
    <location>
        <begin position="972"/>
        <end position="1023"/>
    </location>
</feature>
<feature type="compositionally biased region" description="Low complexity" evidence="4">
    <location>
        <begin position="972"/>
        <end position="989"/>
    </location>
</feature>
<dbReference type="InterPro" id="IPR020802">
    <property type="entry name" value="TesA-like"/>
</dbReference>
<feature type="region of interest" description="Disordered" evidence="4">
    <location>
        <begin position="2363"/>
        <end position="2391"/>
    </location>
</feature>
<feature type="compositionally biased region" description="Basic and acidic residues" evidence="4">
    <location>
        <begin position="2119"/>
        <end position="2136"/>
    </location>
</feature>
<evidence type="ECO:0000259" key="5">
    <source>
        <dbReference type="PROSITE" id="PS50075"/>
    </source>
</evidence>
<dbReference type="Pfam" id="PF00501">
    <property type="entry name" value="AMP-binding"/>
    <property type="match status" value="1"/>
</dbReference>
<feature type="domain" description="Carrier" evidence="5">
    <location>
        <begin position="2137"/>
        <end position="2212"/>
    </location>
</feature>
<sequence length="2507" mass="265437">MTTLQTPGAQNPATAGPGADEARRTPLTEEQLGLLLQHRADPAASPYNVPLALDLRGPLDTAALEAALGRLVARHPMLSARVADDDHGDGPPFLDADPARAPRLERRTAGADGADADTLLAEARKELDLERDGVLRAVLLGHGPDHHTLLLVVHHLVVDGESTGLLLADLLAAYEHGEIPGPAPAAFGTYVGERAREAEKDTAAAETYWREHLDGADLTVDLPLDVPAAGEERREAAVPLELDTRLWGEITAFSRTHRAGAAAVLLAAYLKALGTYGRQGAPTVGVPLGARTDPRYDRTVGYFVRTLLVRAPAQDEDLTAAGFVTGVQRELARAVDHSRLPFPRIAKLAPRTGSGAPFNCTFVLHSWADATAAATDGVALRGGLRAHWRQDVPTPGLGLLTLELYEGDGRLRGRLKYDASRIEAATAEAFTEHVTTLARQLVREPDAPVAGLEGIGPRARATLDHLNATDHPVADTDIDTLIRGVVAARPDAVAVQFADRRWTYRDLDARVEAYAAGLTARGVRAGDRVGILLPRSDEAVAVMLAVLRTGAAYVPLDAAHPEARRRHIADSSGMRLAVVDPGTAAACPPGPQQVPAAELAQPGTAAAVQGPTPSSALHILYTSGSTGTPKGVQLSHRALVTDVLAAIRHFGIGPGDTMLLKAPLTFDVSAHEMLVALVAGARLAVAPPDAERDPDLLAETLERHGVTLLHAVPSQLRLLLEAENFGANRSLRTVVSTGESLPNELRTAFEAAHPARLHNAYGPTETSYSTVFSWARGDDAFWTRRAEVPIGVPFDNIRCHVLDEHQRPLPPGAPGELWIGGGTVSDGYIGDPERTADRYRTLDLGGRTETVYRTGDLVRLLPGGTLTHLGRLDDQVKINGNRVELGEVRAALLCLDGVEDATVQAVRHAHGSLQIVAHVVAPATDPATIRQALKPLLPSHMLPAHLHQVPRIPLLPNGKTDRQALARLTATADAPAREAAPAATVPPATGGSPQEATQGATAWATPPTSTPAADTSPAAGGSPLEAATVAVGQAAPAATAPTGQATPLPSATAPAPTGQATPPTATAPAQPAGSPAPDGAGGPVPAAAAAPSAQVLERVRGVWAELLGDAGDQAQFFEAGGDSILAMQLVSRLRRAGFTLAMRDIYRNPVLADLAAHLGAGVPAGAPADDAEGEETRPAAPAAGPVSPLAPVQTWFFRHIRTDLHQWNQSVLLELNESVDPTVLRLALQAVVAAHPALSARFDEDPDDQEGAGRLMVRAAPFAAYPAREVLWERDITSDPELDRAMEDLERSLDPLRGVHVRALLAHDRRSPDATHLLIAVHHLVVDGVSWRILLEDLEHALASLADGALPALPEEACRYEDWVASLPAVAARPGEADYWRALAAARAEAQTLLLTTPAPDEEHIRRVEFSLDEEATARLIGPLPRRLGLQVHQVMTGAFAQALARWRGSRAVTFDVETHGRHGRDELFRTVGWFTSIHPVVLGADRSVHPEQYLAQIGTALTAVPDGGVGFGACREFSPDAGLRTLLRDLPPALVCFNYYGQADQLSPNGGFRMSGRPIPREHSARCERVYGIEVYGIVHGGRLRMGLTWVPSPADGVDEAGVDALVEQMSWVLATLAGADPHAVTPAEITAPGTTRPAPRPALALPAAPAPAHGGDGDGDHGDGGAGDGPGTVPVTPQQHGLLLDALAHPGTGRYVEQLFWRWHGPLDTDRFTAAWQSVFDRETVLRASFDWQDEPCLVLHDHVTAEVTRHAAGEADFDALMERDRLRGFDLRTPGLLRVTLVDDPASAGGVEPLSVRILLTFHHVLLDGWSVSILLQEFYRAYLAGGALPGGERRPDVRDYSQWLSEQDTAPAREFWSDAVPAAAPVVQPAIPGPATGQSGSGRAECRLSAAEADRLRAWAAARAATESSALQAVWALLLYRAGGTSGPAPVGFGVTVSGRGIALDAVERLPGLLMNSLPMTIQVDPGHSLPRLLTELRDQALDMAAYEWVSTGQIHEWSGRRPGEKLVESLIVFENYPRSSGDLESALAAQGIRVELPDAAGSQTAFPVTLLAYRDVDGSLVLAAVHDRGRIADADAEKLVAQCARLLRELPATDDEATTVADVLATVTDADLPRMAERSEQPDRTGEEPAHWPEGPEADLVKQAWQTVFGTTDVDPGEHFFEAGGHSLLAMRLLREISLRTGRTLRLDELLAHPRAGLLARLLAETPDDSTGDGGAASVLVPLRPARRPGAGTVHLVHPPGGQVACYAQLAAGYPGPEALVGIRDPRVDDPEPEYRSTEQLAEHYLQALAPALESGERIVLGGFSGGGVIAYEIAQRITAQGGTPPLVVMVDAGAPDGELTDAEADGSFTNQLRAVAEGRTPEPASATTGTEAPAPDGAPAATAEPDGSAAYLAEISQIAEWMRGDGGGDPVALMRDSVEAIQRYRPRAYAGPVVVLRAGDTGFGKGTDYDESDRFHGRPGLGWEDHVEDLAIRVVPGNHVTMLTGDNVRSLARILASAVKN</sequence>
<dbReference type="InterPro" id="IPR036736">
    <property type="entry name" value="ACP-like_sf"/>
</dbReference>
<dbReference type="PANTHER" id="PTHR45527">
    <property type="entry name" value="NONRIBOSOMAL PEPTIDE SYNTHETASE"/>
    <property type="match status" value="1"/>
</dbReference>
<feature type="compositionally biased region" description="Low complexity" evidence="4">
    <location>
        <begin position="999"/>
        <end position="1023"/>
    </location>
</feature>
<dbReference type="EMBL" id="JBFAQK010000016">
    <property type="protein sequence ID" value="MEV4681934.1"/>
    <property type="molecule type" value="Genomic_DNA"/>
</dbReference>
<dbReference type="InterPro" id="IPR001031">
    <property type="entry name" value="Thioesterase"/>
</dbReference>
<dbReference type="InterPro" id="IPR045851">
    <property type="entry name" value="AMP-bd_C_sf"/>
</dbReference>
<dbReference type="InterPro" id="IPR020806">
    <property type="entry name" value="PKS_PP-bd"/>
</dbReference>
<dbReference type="CDD" id="cd05930">
    <property type="entry name" value="A_NRPS"/>
    <property type="match status" value="1"/>
</dbReference>
<dbReference type="Gene3D" id="3.30.300.30">
    <property type="match status" value="1"/>
</dbReference>
<dbReference type="Gene3D" id="3.30.559.10">
    <property type="entry name" value="Chloramphenicol acetyltransferase-like domain"/>
    <property type="match status" value="3"/>
</dbReference>
<dbReference type="SMART" id="SM00824">
    <property type="entry name" value="PKS_TE"/>
    <property type="match status" value="1"/>
</dbReference>
<dbReference type="InterPro" id="IPR001242">
    <property type="entry name" value="Condensation_dom"/>
</dbReference>
<dbReference type="InterPro" id="IPR000873">
    <property type="entry name" value="AMP-dep_synth/lig_dom"/>
</dbReference>
<comment type="cofactor">
    <cofactor evidence="1">
        <name>pantetheine 4'-phosphate</name>
        <dbReference type="ChEBI" id="CHEBI:47942"/>
    </cofactor>
</comment>
<dbReference type="InterPro" id="IPR023213">
    <property type="entry name" value="CAT-like_dom_sf"/>
</dbReference>
<evidence type="ECO:0000256" key="1">
    <source>
        <dbReference type="ARBA" id="ARBA00001957"/>
    </source>
</evidence>
<accession>A0ABV3HTM7</accession>
<dbReference type="InterPro" id="IPR029058">
    <property type="entry name" value="AB_hydrolase_fold"/>
</dbReference>
<dbReference type="SUPFAM" id="SSF56801">
    <property type="entry name" value="Acetyl-CoA synthetase-like"/>
    <property type="match status" value="1"/>
</dbReference>
<organism evidence="6 7">
    <name type="scientific">Streptomyces kurssanovii</name>
    <dbReference type="NCBI Taxonomy" id="67312"/>
    <lineage>
        <taxon>Bacteria</taxon>
        <taxon>Bacillati</taxon>
        <taxon>Actinomycetota</taxon>
        <taxon>Actinomycetes</taxon>
        <taxon>Kitasatosporales</taxon>
        <taxon>Streptomycetaceae</taxon>
        <taxon>Streptomyces</taxon>
    </lineage>
</organism>
<dbReference type="Pfam" id="PF00975">
    <property type="entry name" value="Thioesterase"/>
    <property type="match status" value="1"/>
</dbReference>
<feature type="region of interest" description="Disordered" evidence="4">
    <location>
        <begin position="2119"/>
        <end position="2140"/>
    </location>
</feature>
<feature type="region of interest" description="Disordered" evidence="4">
    <location>
        <begin position="1"/>
        <end position="24"/>
    </location>
</feature>